<reference evidence="3 4" key="1">
    <citation type="journal article" date="2015" name="Nature">
        <title>rRNA introns, odd ribosomes, and small enigmatic genomes across a large radiation of phyla.</title>
        <authorList>
            <person name="Brown C.T."/>
            <person name="Hug L.A."/>
            <person name="Thomas B.C."/>
            <person name="Sharon I."/>
            <person name="Castelle C.J."/>
            <person name="Singh A."/>
            <person name="Wilkins M.J."/>
            <person name="Williams K.H."/>
            <person name="Banfield J.F."/>
        </authorList>
    </citation>
    <scope>NUCLEOTIDE SEQUENCE [LARGE SCALE GENOMIC DNA]</scope>
</reference>
<keyword evidence="2" id="KW-1133">Transmembrane helix</keyword>
<sequence>MQVANRGNGDRHEIGWLKAVILVVAWLIIISLAKDVWQIRTGFNRITESERRLTAEEARQSNLKQKLELVQTQPYIEKLIREKLNMQKVGEVIVVMPKKGSLRTVDEVEPGLPEHNWEKWWKLLRV</sequence>
<accession>A0A0G1KT83</accession>
<keyword evidence="2" id="KW-0472">Membrane</keyword>
<evidence type="ECO:0000256" key="1">
    <source>
        <dbReference type="SAM" id="Coils"/>
    </source>
</evidence>
<evidence type="ECO:0008006" key="5">
    <source>
        <dbReference type="Google" id="ProtNLM"/>
    </source>
</evidence>
<protein>
    <recommendedName>
        <fullName evidence="5">Cell division protein FtsL</fullName>
    </recommendedName>
</protein>
<comment type="caution">
    <text evidence="3">The sequence shown here is derived from an EMBL/GenBank/DDBJ whole genome shotgun (WGS) entry which is preliminary data.</text>
</comment>
<organism evidence="3 4">
    <name type="scientific">Candidatus Collierbacteria bacterium GW2011_GWA2_44_99</name>
    <dbReference type="NCBI Taxonomy" id="1618380"/>
    <lineage>
        <taxon>Bacteria</taxon>
        <taxon>Candidatus Collieribacteriota</taxon>
    </lineage>
</organism>
<name>A0A0G1KT83_9BACT</name>
<dbReference type="EMBL" id="LCJW01000001">
    <property type="protein sequence ID" value="KKT86788.1"/>
    <property type="molecule type" value="Genomic_DNA"/>
</dbReference>
<dbReference type="Proteomes" id="UP000034797">
    <property type="component" value="Unassembled WGS sequence"/>
</dbReference>
<keyword evidence="1" id="KW-0175">Coiled coil</keyword>
<gene>
    <name evidence="3" type="ORF">UW84_C0001G0009</name>
</gene>
<evidence type="ECO:0000313" key="3">
    <source>
        <dbReference type="EMBL" id="KKT86788.1"/>
    </source>
</evidence>
<evidence type="ECO:0000256" key="2">
    <source>
        <dbReference type="SAM" id="Phobius"/>
    </source>
</evidence>
<dbReference type="InterPro" id="IPR007060">
    <property type="entry name" value="FtsL/DivIC"/>
</dbReference>
<evidence type="ECO:0000313" key="4">
    <source>
        <dbReference type="Proteomes" id="UP000034797"/>
    </source>
</evidence>
<dbReference type="AlphaFoldDB" id="A0A0G1KT83"/>
<feature type="coiled-coil region" evidence="1">
    <location>
        <begin position="46"/>
        <end position="73"/>
    </location>
</feature>
<keyword evidence="2" id="KW-0812">Transmembrane</keyword>
<feature type="transmembrane region" description="Helical" evidence="2">
    <location>
        <begin position="14"/>
        <end position="33"/>
    </location>
</feature>
<dbReference type="Pfam" id="PF04977">
    <property type="entry name" value="DivIC"/>
    <property type="match status" value="1"/>
</dbReference>
<proteinExistence type="predicted"/>